<dbReference type="Gene3D" id="3.20.20.410">
    <property type="entry name" value="Protein of unknown function UPF0759"/>
    <property type="match status" value="1"/>
</dbReference>
<dbReference type="Pfam" id="PF01904">
    <property type="entry name" value="DUF72"/>
    <property type="match status" value="1"/>
</dbReference>
<sequence>MTPTNCGNSAPDPEADYRGAVGGRVQIGTSGWVYGPWRGPFYPEGLRRGEELGFLAARMSSVELNGSFYSLQRAESYRRWAAQTPDDFVFSVKGSRYITHMKRLRGVETALANFLASGVLALGGKLGPLLWQLPPSLRFESDRLVEFFSLLPRSTSQAAELAARHDERLDGRALTETDADRPMRHALEVRHSSFATAEFVELLREHDIGLVVADAAGSWPHLEDITSDFAYLRFHGAEELYASGYGDDDLARWARLIDAWRRGDSPTTDHTIAAPAPVAETRDVYAYFDNDIKAHAPHDAITLAGLL</sequence>
<dbReference type="OrthoDB" id="9780310at2"/>
<keyword evidence="2" id="KW-1185">Reference proteome</keyword>
<dbReference type="InterPro" id="IPR036520">
    <property type="entry name" value="UPF0759_sf"/>
</dbReference>
<dbReference type="AlphaFoldDB" id="A0A4R4UBK1"/>
<dbReference type="SUPFAM" id="SSF117396">
    <property type="entry name" value="TM1631-like"/>
    <property type="match status" value="1"/>
</dbReference>
<dbReference type="PANTHER" id="PTHR30348:SF4">
    <property type="entry name" value="DUF72 DOMAIN-CONTAINING PROTEIN"/>
    <property type="match status" value="1"/>
</dbReference>
<dbReference type="PANTHER" id="PTHR30348">
    <property type="entry name" value="UNCHARACTERIZED PROTEIN YECE"/>
    <property type="match status" value="1"/>
</dbReference>
<accession>A0A4R4UBK1</accession>
<evidence type="ECO:0000313" key="1">
    <source>
        <dbReference type="EMBL" id="TDC87196.1"/>
    </source>
</evidence>
<comment type="caution">
    <text evidence="1">The sequence shown here is derived from an EMBL/GenBank/DDBJ whole genome shotgun (WGS) entry which is preliminary data.</text>
</comment>
<gene>
    <name evidence="1" type="ORF">E1161_26105</name>
</gene>
<evidence type="ECO:0000313" key="2">
    <source>
        <dbReference type="Proteomes" id="UP000294744"/>
    </source>
</evidence>
<proteinExistence type="predicted"/>
<dbReference type="EMBL" id="SMKV01000059">
    <property type="protein sequence ID" value="TDC87196.1"/>
    <property type="molecule type" value="Genomic_DNA"/>
</dbReference>
<reference evidence="1 2" key="1">
    <citation type="submission" date="2019-03" db="EMBL/GenBank/DDBJ databases">
        <title>Draft genome sequences of novel Actinobacteria.</title>
        <authorList>
            <person name="Sahin N."/>
            <person name="Ay H."/>
            <person name="Saygin H."/>
        </authorList>
    </citation>
    <scope>NUCLEOTIDE SEQUENCE [LARGE SCALE GENOMIC DNA]</scope>
    <source>
        <strain evidence="1 2">16K404</strain>
    </source>
</reference>
<name>A0A4R4UBK1_9PSEU</name>
<dbReference type="Proteomes" id="UP000294744">
    <property type="component" value="Unassembled WGS sequence"/>
</dbReference>
<protein>
    <submittedName>
        <fullName evidence="1">DUF72 domain-containing protein</fullName>
    </submittedName>
</protein>
<dbReference type="InterPro" id="IPR002763">
    <property type="entry name" value="DUF72"/>
</dbReference>
<organism evidence="1 2">
    <name type="scientific">Saccharopolyspora aridisoli</name>
    <dbReference type="NCBI Taxonomy" id="2530385"/>
    <lineage>
        <taxon>Bacteria</taxon>
        <taxon>Bacillati</taxon>
        <taxon>Actinomycetota</taxon>
        <taxon>Actinomycetes</taxon>
        <taxon>Pseudonocardiales</taxon>
        <taxon>Pseudonocardiaceae</taxon>
        <taxon>Saccharopolyspora</taxon>
    </lineage>
</organism>